<dbReference type="SUPFAM" id="SSF46785">
    <property type="entry name" value="Winged helix' DNA-binding domain"/>
    <property type="match status" value="1"/>
</dbReference>
<dbReference type="RefSeq" id="WP_010554965.1">
    <property type="nucleotide sequence ID" value="NZ_CP011026.1"/>
</dbReference>
<dbReference type="PANTHER" id="PTHR30537:SF5">
    <property type="entry name" value="HTH-TYPE TRANSCRIPTIONAL ACTIVATOR TTDR-RELATED"/>
    <property type="match status" value="1"/>
</dbReference>
<evidence type="ECO:0000256" key="3">
    <source>
        <dbReference type="ARBA" id="ARBA00023125"/>
    </source>
</evidence>
<dbReference type="GO" id="GO:0006351">
    <property type="term" value="P:DNA-templated transcription"/>
    <property type="evidence" value="ECO:0007669"/>
    <property type="project" value="TreeGrafter"/>
</dbReference>
<dbReference type="GO" id="GO:0003700">
    <property type="term" value="F:DNA-binding transcription factor activity"/>
    <property type="evidence" value="ECO:0007669"/>
    <property type="project" value="InterPro"/>
</dbReference>
<name>A0A290SBA8_9GAMM</name>
<dbReference type="InterPro" id="IPR036390">
    <property type="entry name" value="WH_DNA-bd_sf"/>
</dbReference>
<dbReference type="PROSITE" id="PS50931">
    <property type="entry name" value="HTH_LYSR"/>
    <property type="match status" value="1"/>
</dbReference>
<dbReference type="Gene3D" id="3.40.190.290">
    <property type="match status" value="1"/>
</dbReference>
<reference evidence="6 7" key="1">
    <citation type="journal article" date="2012" name="J. Bacteriol.">
        <title>Genome sequences of type strains of seven species of the marine bacterium Pseudoalteromonas.</title>
        <authorList>
            <person name="Xie B.B."/>
            <person name="Shu Y.L."/>
            <person name="Qin Q.L."/>
            <person name="Rong J.C."/>
            <person name="Zhang X.Y."/>
            <person name="Chen X.L."/>
            <person name="Shi M."/>
            <person name="He H.L."/>
            <person name="Zhou B.C."/>
            <person name="Zhang Y.Z."/>
        </authorList>
    </citation>
    <scope>NUCLEOTIDE SEQUENCE [LARGE SCALE GENOMIC DNA]</scope>
    <source>
        <strain evidence="6 7">A 37-1-2</strain>
    </source>
</reference>
<evidence type="ECO:0000313" key="7">
    <source>
        <dbReference type="Proteomes" id="UP000016505"/>
    </source>
</evidence>
<keyword evidence="4" id="KW-0804">Transcription</keyword>
<organism evidence="6 7">
    <name type="scientific">Pseudoalteromonas arctica A 37-1-2</name>
    <dbReference type="NCBI Taxonomy" id="1117313"/>
    <lineage>
        <taxon>Bacteria</taxon>
        <taxon>Pseudomonadati</taxon>
        <taxon>Pseudomonadota</taxon>
        <taxon>Gammaproteobacteria</taxon>
        <taxon>Alteromonadales</taxon>
        <taxon>Pseudoalteromonadaceae</taxon>
        <taxon>Pseudoalteromonas</taxon>
    </lineage>
</organism>
<dbReference type="OrthoDB" id="9815676at2"/>
<feature type="domain" description="HTH lysR-type" evidence="5">
    <location>
        <begin position="5"/>
        <end position="62"/>
    </location>
</feature>
<dbReference type="InterPro" id="IPR005119">
    <property type="entry name" value="LysR_subst-bd"/>
</dbReference>
<accession>A0A290SBA8</accession>
<dbReference type="InterPro" id="IPR036388">
    <property type="entry name" value="WH-like_DNA-bd_sf"/>
</dbReference>
<dbReference type="FunFam" id="1.10.10.10:FF:000001">
    <property type="entry name" value="LysR family transcriptional regulator"/>
    <property type="match status" value="1"/>
</dbReference>
<keyword evidence="2" id="KW-0805">Transcription regulation</keyword>
<dbReference type="InterPro" id="IPR000847">
    <property type="entry name" value="LysR_HTH_N"/>
</dbReference>
<dbReference type="KEGG" id="part:PARC_b0183"/>
<dbReference type="CDD" id="cd08422">
    <property type="entry name" value="PBP2_CrgA_like"/>
    <property type="match status" value="1"/>
</dbReference>
<evidence type="ECO:0000256" key="1">
    <source>
        <dbReference type="ARBA" id="ARBA00009437"/>
    </source>
</evidence>
<dbReference type="Proteomes" id="UP000016505">
    <property type="component" value="Chromosome II"/>
</dbReference>
<dbReference type="AlphaFoldDB" id="A0A290SBA8"/>
<gene>
    <name evidence="6" type="ORF">PARC_b0183</name>
</gene>
<evidence type="ECO:0000313" key="6">
    <source>
        <dbReference type="EMBL" id="ATC88420.1"/>
    </source>
</evidence>
<dbReference type="Pfam" id="PF03466">
    <property type="entry name" value="LysR_substrate"/>
    <property type="match status" value="1"/>
</dbReference>
<dbReference type="PANTHER" id="PTHR30537">
    <property type="entry name" value="HTH-TYPE TRANSCRIPTIONAL REGULATOR"/>
    <property type="match status" value="1"/>
</dbReference>
<evidence type="ECO:0000256" key="4">
    <source>
        <dbReference type="ARBA" id="ARBA00023163"/>
    </source>
</evidence>
<dbReference type="Gene3D" id="1.10.10.10">
    <property type="entry name" value="Winged helix-like DNA-binding domain superfamily/Winged helix DNA-binding domain"/>
    <property type="match status" value="1"/>
</dbReference>
<comment type="similarity">
    <text evidence="1">Belongs to the LysR transcriptional regulatory family.</text>
</comment>
<dbReference type="InterPro" id="IPR058163">
    <property type="entry name" value="LysR-type_TF_proteobact-type"/>
</dbReference>
<evidence type="ECO:0000259" key="5">
    <source>
        <dbReference type="PROSITE" id="PS50931"/>
    </source>
</evidence>
<evidence type="ECO:0000256" key="2">
    <source>
        <dbReference type="ARBA" id="ARBA00023015"/>
    </source>
</evidence>
<sequence>MAASYSLDDLRYFCTIVKLGSFKKASISLDMSLSTLSRRIRLLEQALQLTLLNRDAHRVTLTHTGELYYDRYRKLFDEVECIEQALCDEKDQPKGKIRICAPIYMGKHFLSAIFCDFLLQYPDIQLDLRFSNNLIDLEKEGIDIAFRVRNPAIDNWVIRELKLTHNILCAHLNHDYQSITHPEQLEKQPKVTCVGLVPWQLKNQQTGEEYCFNPNTHVRLEVDEIQMMKQAVESGVGISYIPDYIALPLIKAGKLKHILPDWQSKGQPFSMLYRDRKQIPYRVRLLIEHTLQHFTKM</sequence>
<dbReference type="EMBL" id="CP011026">
    <property type="protein sequence ID" value="ATC88420.1"/>
    <property type="molecule type" value="Genomic_DNA"/>
</dbReference>
<protein>
    <recommendedName>
        <fullName evidence="5">HTH lysR-type domain-containing protein</fullName>
    </recommendedName>
</protein>
<proteinExistence type="inferred from homology"/>
<dbReference type="SUPFAM" id="SSF53850">
    <property type="entry name" value="Periplasmic binding protein-like II"/>
    <property type="match status" value="1"/>
</dbReference>
<dbReference type="GO" id="GO:0043565">
    <property type="term" value="F:sequence-specific DNA binding"/>
    <property type="evidence" value="ECO:0007669"/>
    <property type="project" value="TreeGrafter"/>
</dbReference>
<dbReference type="Pfam" id="PF00126">
    <property type="entry name" value="HTH_1"/>
    <property type="match status" value="1"/>
</dbReference>
<keyword evidence="3" id="KW-0238">DNA-binding</keyword>